<reference evidence="2" key="1">
    <citation type="submission" date="2022-11" db="EMBL/GenBank/DDBJ databases">
        <title>Alteromonas sp. nov., isolated from sea water of the Qingdao.</title>
        <authorList>
            <person name="Wang Q."/>
        </authorList>
    </citation>
    <scope>NUCLEOTIDE SEQUENCE</scope>
    <source>
        <strain evidence="2">ASW11-7</strain>
    </source>
</reference>
<keyword evidence="2" id="KW-0548">Nucleotidyltransferase</keyword>
<dbReference type="RefSeq" id="WP_265618496.1">
    <property type="nucleotide sequence ID" value="NZ_JAPFRD010000012.1"/>
</dbReference>
<name>A0ABT3PAC1_9ALTE</name>
<dbReference type="Gene3D" id="3.30.70.270">
    <property type="match status" value="1"/>
</dbReference>
<dbReference type="InterPro" id="IPR000160">
    <property type="entry name" value="GGDEF_dom"/>
</dbReference>
<gene>
    <name evidence="2" type="ORF">OPS25_14180</name>
</gene>
<dbReference type="InterPro" id="IPR043128">
    <property type="entry name" value="Rev_trsase/Diguanyl_cyclase"/>
</dbReference>
<dbReference type="PROSITE" id="PS50887">
    <property type="entry name" value="GGDEF"/>
    <property type="match status" value="1"/>
</dbReference>
<evidence type="ECO:0000313" key="2">
    <source>
        <dbReference type="EMBL" id="MCW8109654.1"/>
    </source>
</evidence>
<dbReference type="EC" id="2.7.7.65" evidence="2"/>
<dbReference type="Proteomes" id="UP001142810">
    <property type="component" value="Unassembled WGS sequence"/>
</dbReference>
<organism evidence="2 3">
    <name type="scientific">Alteromonas aquimaris</name>
    <dbReference type="NCBI Taxonomy" id="2998417"/>
    <lineage>
        <taxon>Bacteria</taxon>
        <taxon>Pseudomonadati</taxon>
        <taxon>Pseudomonadota</taxon>
        <taxon>Gammaproteobacteria</taxon>
        <taxon>Alteromonadales</taxon>
        <taxon>Alteromonadaceae</taxon>
        <taxon>Alteromonas/Salinimonas group</taxon>
        <taxon>Alteromonas</taxon>
    </lineage>
</organism>
<sequence>MNIYGITTEASFVLPDIRTSSIEQLLADTQTTKAAVFHFQQGEKGKLHHWVQSIRQHPHPRIYLMPLALVFDEEKPPASLQKQFDECISVTQLGHTSTTKSALFERISQWLERVPNLDTHSSDSSIPFKILRLMASRNKRLEPMLTPANTRGFVYPAVEPFFARNDDSSINSLDFLHKQQFVGREFFKRAHFCPTCESAFLNFIETCTDCGAENLKKEELIHHFKCGHVDNLSHFERNNLLICPKCDERLKHIGVDYDKPSIVYQCQQCTLQFQDPLLKVQCYTCESEASIDDVTVEDIYAYELSAIGLNAALYGLDALFTSILQTDLQLYSNREFKSFIHIEKARIARYKKSTSCVATIYFENLDSIFQRLGKRTEQLFKEISAVFKSVFRESDVISALNESVFVILMTETSEENANLALNRLKTAIQDLFAANLAEELSVGISTRVYGIDSSSDLNLMLENALKVKEE</sequence>
<dbReference type="InterPro" id="IPR029787">
    <property type="entry name" value="Nucleotide_cyclase"/>
</dbReference>
<protein>
    <submittedName>
        <fullName evidence="2">Diguanylate cyclase</fullName>
        <ecNumber evidence="2">2.7.7.65</ecNumber>
    </submittedName>
</protein>
<dbReference type="SUPFAM" id="SSF55073">
    <property type="entry name" value="Nucleotide cyclase"/>
    <property type="match status" value="1"/>
</dbReference>
<evidence type="ECO:0000259" key="1">
    <source>
        <dbReference type="PROSITE" id="PS50887"/>
    </source>
</evidence>
<feature type="domain" description="GGDEF" evidence="1">
    <location>
        <begin position="353"/>
        <end position="470"/>
    </location>
</feature>
<dbReference type="GO" id="GO:0052621">
    <property type="term" value="F:diguanylate cyclase activity"/>
    <property type="evidence" value="ECO:0007669"/>
    <property type="project" value="UniProtKB-EC"/>
</dbReference>
<dbReference type="Pfam" id="PF00990">
    <property type="entry name" value="GGDEF"/>
    <property type="match status" value="1"/>
</dbReference>
<comment type="caution">
    <text evidence="2">The sequence shown here is derived from an EMBL/GenBank/DDBJ whole genome shotgun (WGS) entry which is preliminary data.</text>
</comment>
<dbReference type="EMBL" id="JAPFRD010000012">
    <property type="protein sequence ID" value="MCW8109654.1"/>
    <property type="molecule type" value="Genomic_DNA"/>
</dbReference>
<dbReference type="Pfam" id="PF18551">
    <property type="entry name" value="TackOD1"/>
    <property type="match status" value="1"/>
</dbReference>
<dbReference type="InterPro" id="IPR040572">
    <property type="entry name" value="TackOD1"/>
</dbReference>
<proteinExistence type="predicted"/>
<keyword evidence="2" id="KW-0808">Transferase</keyword>
<evidence type="ECO:0000313" key="3">
    <source>
        <dbReference type="Proteomes" id="UP001142810"/>
    </source>
</evidence>
<keyword evidence="3" id="KW-1185">Reference proteome</keyword>
<accession>A0ABT3PAC1</accession>